<evidence type="ECO:0000313" key="3">
    <source>
        <dbReference type="Proteomes" id="UP000603141"/>
    </source>
</evidence>
<dbReference type="EMBL" id="JAENIJ010000011">
    <property type="protein sequence ID" value="MBK1882479.1"/>
    <property type="molecule type" value="Genomic_DNA"/>
</dbReference>
<gene>
    <name evidence="2" type="ORF">JIN85_08635</name>
</gene>
<dbReference type="Pfam" id="PF00535">
    <property type="entry name" value="Glycos_transf_2"/>
    <property type="match status" value="1"/>
</dbReference>
<comment type="caution">
    <text evidence="2">The sequence shown here is derived from an EMBL/GenBank/DDBJ whole genome shotgun (WGS) entry which is preliminary data.</text>
</comment>
<dbReference type="PANTHER" id="PTHR22916:SF3">
    <property type="entry name" value="UDP-GLCNAC:BETAGAL BETA-1,3-N-ACETYLGLUCOSAMINYLTRANSFERASE-LIKE PROTEIN 1"/>
    <property type="match status" value="1"/>
</dbReference>
<accession>A0A934S774</accession>
<dbReference type="RefSeq" id="WP_200269657.1">
    <property type="nucleotide sequence ID" value="NZ_JAENIJ010000011.1"/>
</dbReference>
<name>A0A934S774_9BACT</name>
<organism evidence="2 3">
    <name type="scientific">Luteolibacter pohnpeiensis</name>
    <dbReference type="NCBI Taxonomy" id="454153"/>
    <lineage>
        <taxon>Bacteria</taxon>
        <taxon>Pseudomonadati</taxon>
        <taxon>Verrucomicrobiota</taxon>
        <taxon>Verrucomicrobiia</taxon>
        <taxon>Verrucomicrobiales</taxon>
        <taxon>Verrucomicrobiaceae</taxon>
        <taxon>Luteolibacter</taxon>
    </lineage>
</organism>
<evidence type="ECO:0000313" key="2">
    <source>
        <dbReference type="EMBL" id="MBK1882479.1"/>
    </source>
</evidence>
<dbReference type="GO" id="GO:0016758">
    <property type="term" value="F:hexosyltransferase activity"/>
    <property type="evidence" value="ECO:0007669"/>
    <property type="project" value="UniProtKB-ARBA"/>
</dbReference>
<dbReference type="AlphaFoldDB" id="A0A934S774"/>
<dbReference type="InterPro" id="IPR001173">
    <property type="entry name" value="Glyco_trans_2-like"/>
</dbReference>
<evidence type="ECO:0000259" key="1">
    <source>
        <dbReference type="Pfam" id="PF00535"/>
    </source>
</evidence>
<feature type="domain" description="Glycosyltransferase 2-like" evidence="1">
    <location>
        <begin position="7"/>
        <end position="169"/>
    </location>
</feature>
<protein>
    <submittedName>
        <fullName evidence="2">Glycosyltransferase family 2 protein</fullName>
    </submittedName>
</protein>
<sequence>MHTPMVSIIIPCYNAEKHLKEAIQCALDQTWGNKEIIVIDDGSIDSSLRIIQSFGDRVIYRSGANQGGNHARNLGAKISKGDYLQFLDADDFMDAEKIEKQMIALSNAPPGTIAGCAWQYHFCEKPPVIPVAKFWKNYTSSREMILDQWLGQGFLAPHCWLIPKEIWHKIGGWDETLKADQDGNFFGKVLLADQEVCFINEVLASYRMTGASSVSRQNSKEAAESRFRSWKALSAMILSNDSTSKAKQAVCCWGSAVARGIILRGGFHKSGGAMIGYQMLNYVFRHYPSDVRNFFHNSWMDMFSKIFGLKLAIHFSILIRRTRGFLGGER</sequence>
<reference evidence="2" key="1">
    <citation type="submission" date="2021-01" db="EMBL/GenBank/DDBJ databases">
        <title>Modified the classification status of verrucomicrobia.</title>
        <authorList>
            <person name="Feng X."/>
        </authorList>
    </citation>
    <scope>NUCLEOTIDE SEQUENCE</scope>
    <source>
        <strain evidence="2">KCTC 22041</strain>
    </source>
</reference>
<proteinExistence type="predicted"/>
<dbReference type="Gene3D" id="3.90.550.10">
    <property type="entry name" value="Spore Coat Polysaccharide Biosynthesis Protein SpsA, Chain A"/>
    <property type="match status" value="1"/>
</dbReference>
<dbReference type="Proteomes" id="UP000603141">
    <property type="component" value="Unassembled WGS sequence"/>
</dbReference>
<keyword evidence="3" id="KW-1185">Reference proteome</keyword>
<dbReference type="PANTHER" id="PTHR22916">
    <property type="entry name" value="GLYCOSYLTRANSFERASE"/>
    <property type="match status" value="1"/>
</dbReference>
<dbReference type="InterPro" id="IPR029044">
    <property type="entry name" value="Nucleotide-diphossugar_trans"/>
</dbReference>
<dbReference type="SUPFAM" id="SSF53448">
    <property type="entry name" value="Nucleotide-diphospho-sugar transferases"/>
    <property type="match status" value="1"/>
</dbReference>
<dbReference type="CDD" id="cd00761">
    <property type="entry name" value="Glyco_tranf_GTA_type"/>
    <property type="match status" value="1"/>
</dbReference>